<sequence>MSDIYRVIYAPLAYLDLRDIYAYIALDLESPDAAQNQIERIQDQVSTLEFMPYRHAVVDWEPWRSQEVHRLPVNRYVVFYTIDEPIRLVTVIRVVYSGRNLLALAARDS</sequence>
<evidence type="ECO:0000256" key="1">
    <source>
        <dbReference type="ARBA" id="ARBA00022649"/>
    </source>
</evidence>
<proteinExistence type="predicted"/>
<dbReference type="Proteomes" id="UP000575397">
    <property type="component" value="Unassembled WGS sequence"/>
</dbReference>
<dbReference type="Gene3D" id="3.30.2310.20">
    <property type="entry name" value="RelE-like"/>
    <property type="match status" value="1"/>
</dbReference>
<comment type="caution">
    <text evidence="2">The sequence shown here is derived from an EMBL/GenBank/DDBJ whole genome shotgun (WGS) entry which is preliminary data.</text>
</comment>
<dbReference type="Pfam" id="PF05016">
    <property type="entry name" value="ParE_toxin"/>
    <property type="match status" value="1"/>
</dbReference>
<dbReference type="EMBL" id="JABCUS010000008">
    <property type="protein sequence ID" value="NMX03238.1"/>
    <property type="molecule type" value="Genomic_DNA"/>
</dbReference>
<dbReference type="RefSeq" id="WP_004017467.1">
    <property type="nucleotide sequence ID" value="NZ_CAMPNB010000023.1"/>
</dbReference>
<keyword evidence="1" id="KW-1277">Toxin-antitoxin system</keyword>
<protein>
    <submittedName>
        <fullName evidence="2">Type II toxin-antitoxin system RelE/ParE family toxin</fullName>
    </submittedName>
</protein>
<evidence type="ECO:0000313" key="3">
    <source>
        <dbReference type="Proteomes" id="UP000575397"/>
    </source>
</evidence>
<name>A0A378PC55_9ACTO</name>
<organism evidence="2 3">
    <name type="scientific">Mobiluncus mulieris</name>
    <dbReference type="NCBI Taxonomy" id="2052"/>
    <lineage>
        <taxon>Bacteria</taxon>
        <taxon>Bacillati</taxon>
        <taxon>Actinomycetota</taxon>
        <taxon>Actinomycetes</taxon>
        <taxon>Actinomycetales</taxon>
        <taxon>Actinomycetaceae</taxon>
        <taxon>Mobiluncus</taxon>
    </lineage>
</organism>
<accession>A0A378PC55</accession>
<gene>
    <name evidence="2" type="ORF">HHJ77_04675</name>
</gene>
<dbReference type="InterPro" id="IPR007712">
    <property type="entry name" value="RelE/ParE_toxin"/>
</dbReference>
<reference evidence="2 3" key="1">
    <citation type="submission" date="2020-04" db="EMBL/GenBank/DDBJ databases">
        <title>Antimicrobial susceptibility and clonality of vaginal-derived multi-drug resistant Mobiluncus isolates in China.</title>
        <authorList>
            <person name="Zhang X."/>
        </authorList>
    </citation>
    <scope>NUCLEOTIDE SEQUENCE [LARGE SCALE GENOMIC DNA]</scope>
    <source>
        <strain evidence="2 3">12</strain>
    </source>
</reference>
<dbReference type="InterPro" id="IPR035093">
    <property type="entry name" value="RelE/ParE_toxin_dom_sf"/>
</dbReference>
<evidence type="ECO:0000313" key="2">
    <source>
        <dbReference type="EMBL" id="NMX03238.1"/>
    </source>
</evidence>
<dbReference type="AlphaFoldDB" id="A0A378PC55"/>
<dbReference type="SUPFAM" id="SSF143011">
    <property type="entry name" value="RelE-like"/>
    <property type="match status" value="1"/>
</dbReference>